<comment type="subcellular location">
    <subcellularLocation>
        <location evidence="1 7">Secreted</location>
    </subcellularLocation>
</comment>
<dbReference type="SUPFAM" id="SSF53933">
    <property type="entry name" value="Microbial ribonucleases"/>
    <property type="match status" value="1"/>
</dbReference>
<evidence type="ECO:0000256" key="4">
    <source>
        <dbReference type="ARBA" id="ARBA00022525"/>
    </source>
</evidence>
<sequence length="158" mass="17981">MMNKRIIAILGAVLLLIAAALQLNGCDPARDIGQSPDLERPPLSTPASIEQLTQPKPVAKYLQAHHRLPDFYITKQQAREKGWDPKEGNLCQVLPGRAIGGDRFSNRERQLPQAKGRNWHEADVNYRCGHRGSDRLLYSNDGLIYLTQDHYKHFIRME</sequence>
<dbReference type="InterPro" id="IPR000026">
    <property type="entry name" value="N1-like"/>
</dbReference>
<keyword evidence="5 7" id="KW-0540">Nuclease</keyword>
<keyword evidence="7" id="KW-0255">Endonuclease</keyword>
<name>A0ABM9Y397_YERBE</name>
<evidence type="ECO:0000256" key="1">
    <source>
        <dbReference type="ARBA" id="ARBA00004613"/>
    </source>
</evidence>
<dbReference type="EMBL" id="AALC02000004">
    <property type="protein sequence ID" value="EEQ08169.1"/>
    <property type="molecule type" value="Genomic_DNA"/>
</dbReference>
<gene>
    <name evidence="8" type="ORF">yberc0001_1350</name>
</gene>
<accession>A0ABM9Y397</accession>
<evidence type="ECO:0000313" key="9">
    <source>
        <dbReference type="Proteomes" id="UP000010319"/>
    </source>
</evidence>
<evidence type="ECO:0000313" key="8">
    <source>
        <dbReference type="EMBL" id="EEQ08169.1"/>
    </source>
</evidence>
<dbReference type="CDD" id="cd00933">
    <property type="entry name" value="barnase"/>
    <property type="match status" value="1"/>
</dbReference>
<dbReference type="PRINTS" id="PR00117">
    <property type="entry name" value="BARNASE"/>
</dbReference>
<protein>
    <recommendedName>
        <fullName evidence="3 7">Ribonuclease</fullName>
        <ecNumber evidence="7">3.1.27.-</ecNumber>
    </recommendedName>
</protein>
<dbReference type="InterPro" id="IPR016191">
    <property type="entry name" value="Ribonuclease/ribotoxin"/>
</dbReference>
<evidence type="ECO:0000256" key="6">
    <source>
        <dbReference type="ARBA" id="ARBA00022801"/>
    </source>
</evidence>
<evidence type="ECO:0000256" key="5">
    <source>
        <dbReference type="ARBA" id="ARBA00022722"/>
    </source>
</evidence>
<comment type="similarity">
    <text evidence="2 7">Belongs to the ribonuclease N1/T1 family.</text>
</comment>
<dbReference type="Gene3D" id="3.10.450.30">
    <property type="entry name" value="Microbial ribonucleases"/>
    <property type="match status" value="1"/>
</dbReference>
<dbReference type="Pfam" id="PF00545">
    <property type="entry name" value="Ribonuclease"/>
    <property type="match status" value="1"/>
</dbReference>
<keyword evidence="4 7" id="KW-0964">Secreted</keyword>
<dbReference type="EC" id="3.1.27.-" evidence="7"/>
<dbReference type="PIRSF" id="PIRSF001013">
    <property type="entry name" value="Barnase"/>
    <property type="match status" value="1"/>
</dbReference>
<keyword evidence="9" id="KW-1185">Reference proteome</keyword>
<evidence type="ECO:0000256" key="7">
    <source>
        <dbReference type="PIRNR" id="PIRNR001013"/>
    </source>
</evidence>
<organism evidence="8 9">
    <name type="scientific">Yersinia bercovieri ATCC 43970</name>
    <dbReference type="NCBI Taxonomy" id="349968"/>
    <lineage>
        <taxon>Bacteria</taxon>
        <taxon>Pseudomonadati</taxon>
        <taxon>Pseudomonadota</taxon>
        <taxon>Gammaproteobacteria</taxon>
        <taxon>Enterobacterales</taxon>
        <taxon>Yersiniaceae</taxon>
        <taxon>Yersinia</taxon>
    </lineage>
</organism>
<evidence type="ECO:0000256" key="2">
    <source>
        <dbReference type="ARBA" id="ARBA00009006"/>
    </source>
</evidence>
<keyword evidence="6 7" id="KW-0378">Hydrolase</keyword>
<comment type="caution">
    <text evidence="8">The sequence shown here is derived from an EMBL/GenBank/DDBJ whole genome shotgun (WGS) entry which is preliminary data.</text>
</comment>
<dbReference type="InterPro" id="IPR001887">
    <property type="entry name" value="Barnase"/>
</dbReference>
<evidence type="ECO:0000256" key="3">
    <source>
        <dbReference type="ARBA" id="ARBA00022214"/>
    </source>
</evidence>
<proteinExistence type="inferred from homology"/>
<reference evidence="8" key="1">
    <citation type="submission" date="2008-12" db="EMBL/GenBank/DDBJ databases">
        <title>Annotation of the Yersinia bercovieri ATCC 43970 genome.</title>
        <authorList>
            <person name="Read T.D."/>
            <person name="Akmal A."/>
            <person name="Bishop-Lilly K."/>
            <person name="Chen P.E."/>
            <person name="Cook C."/>
            <person name="Kiley M.P."/>
            <person name="Lentz S."/>
            <person name="Mateczun A."/>
            <person name="Nagarajan N."/>
            <person name="Nolan N."/>
            <person name="Osborne B.I."/>
            <person name="Pop M."/>
            <person name="Sozhamannan S."/>
            <person name="Stewart A.C."/>
            <person name="Sulakvelidze A."/>
            <person name="Thomason B."/>
            <person name="Willner K."/>
            <person name="Zwick M.E."/>
        </authorList>
    </citation>
    <scope>NUCLEOTIDE SEQUENCE [LARGE SCALE GENOMIC DNA]</scope>
    <source>
        <strain evidence="8">ATCC 43970</strain>
    </source>
</reference>
<dbReference type="Proteomes" id="UP000010319">
    <property type="component" value="Unassembled WGS sequence"/>
</dbReference>